<evidence type="ECO:0000256" key="1">
    <source>
        <dbReference type="ARBA" id="ARBA00004651"/>
    </source>
</evidence>
<proteinExistence type="inferred from homology"/>
<evidence type="ECO:0000313" key="9">
    <source>
        <dbReference type="Proteomes" id="UP000599074"/>
    </source>
</evidence>
<keyword evidence="9" id="KW-1185">Reference proteome</keyword>
<feature type="transmembrane region" description="Helical" evidence="7">
    <location>
        <begin position="9"/>
        <end position="27"/>
    </location>
</feature>
<dbReference type="InterPro" id="IPR032808">
    <property type="entry name" value="DoxX"/>
</dbReference>
<dbReference type="EMBL" id="BOON01000058">
    <property type="protein sequence ID" value="GII25770.1"/>
    <property type="molecule type" value="Genomic_DNA"/>
</dbReference>
<keyword evidence="3" id="KW-1003">Cell membrane</keyword>
<keyword evidence="5 7" id="KW-1133">Transmembrane helix</keyword>
<evidence type="ECO:0000256" key="7">
    <source>
        <dbReference type="SAM" id="Phobius"/>
    </source>
</evidence>
<comment type="caution">
    <text evidence="8">The sequence shown here is derived from an EMBL/GenBank/DDBJ whole genome shotgun (WGS) entry which is preliminary data.</text>
</comment>
<evidence type="ECO:0000256" key="6">
    <source>
        <dbReference type="ARBA" id="ARBA00023136"/>
    </source>
</evidence>
<evidence type="ECO:0000256" key="2">
    <source>
        <dbReference type="ARBA" id="ARBA00006679"/>
    </source>
</evidence>
<dbReference type="AlphaFoldDB" id="A0A8J3TR16"/>
<evidence type="ECO:0000256" key="3">
    <source>
        <dbReference type="ARBA" id="ARBA00022475"/>
    </source>
</evidence>
<dbReference type="Proteomes" id="UP000599074">
    <property type="component" value="Unassembled WGS sequence"/>
</dbReference>
<dbReference type="InterPro" id="IPR051907">
    <property type="entry name" value="DoxX-like_oxidoreductase"/>
</dbReference>
<dbReference type="GO" id="GO:0005886">
    <property type="term" value="C:plasma membrane"/>
    <property type="evidence" value="ECO:0007669"/>
    <property type="project" value="UniProtKB-SubCell"/>
</dbReference>
<dbReference type="PANTHER" id="PTHR33452:SF1">
    <property type="entry name" value="INNER MEMBRANE PROTEIN YPHA-RELATED"/>
    <property type="match status" value="1"/>
</dbReference>
<feature type="transmembrane region" description="Helical" evidence="7">
    <location>
        <begin position="76"/>
        <end position="95"/>
    </location>
</feature>
<sequence>MTNTTLRDLALLVARLGLGIVFVAHGWQKWATFGLTGTAGGFEKMGIPAPTAAAAFAATVELVGGLALILGVAVPIAGLLLALDMAGAFVLVHATKGPFVTEGGFELVVALGIGALLLAAFGAGRFSVDALVGRLRRSKQSDPQEVGASAA</sequence>
<evidence type="ECO:0000256" key="5">
    <source>
        <dbReference type="ARBA" id="ARBA00022989"/>
    </source>
</evidence>
<feature type="transmembrane region" description="Helical" evidence="7">
    <location>
        <begin position="107"/>
        <end position="128"/>
    </location>
</feature>
<protein>
    <recommendedName>
        <fullName evidence="10">DoxX family protein</fullName>
    </recommendedName>
</protein>
<accession>A0A8J3TR16</accession>
<organism evidence="8 9">
    <name type="scientific">Planosporangium mesophilum</name>
    <dbReference type="NCBI Taxonomy" id="689768"/>
    <lineage>
        <taxon>Bacteria</taxon>
        <taxon>Bacillati</taxon>
        <taxon>Actinomycetota</taxon>
        <taxon>Actinomycetes</taxon>
        <taxon>Micromonosporales</taxon>
        <taxon>Micromonosporaceae</taxon>
        <taxon>Planosporangium</taxon>
    </lineage>
</organism>
<dbReference type="PANTHER" id="PTHR33452">
    <property type="entry name" value="OXIDOREDUCTASE CATD-RELATED"/>
    <property type="match status" value="1"/>
</dbReference>
<feature type="transmembrane region" description="Helical" evidence="7">
    <location>
        <begin position="47"/>
        <end position="69"/>
    </location>
</feature>
<gene>
    <name evidence="8" type="ORF">Pme01_53670</name>
</gene>
<reference evidence="8" key="1">
    <citation type="submission" date="2021-01" db="EMBL/GenBank/DDBJ databases">
        <title>Whole genome shotgun sequence of Planosporangium mesophilum NBRC 109066.</title>
        <authorList>
            <person name="Komaki H."/>
            <person name="Tamura T."/>
        </authorList>
    </citation>
    <scope>NUCLEOTIDE SEQUENCE</scope>
    <source>
        <strain evidence="8">NBRC 109066</strain>
    </source>
</reference>
<dbReference type="RefSeq" id="WP_168117706.1">
    <property type="nucleotide sequence ID" value="NZ_BOON01000058.1"/>
</dbReference>
<evidence type="ECO:0000313" key="8">
    <source>
        <dbReference type="EMBL" id="GII25770.1"/>
    </source>
</evidence>
<dbReference type="Pfam" id="PF07681">
    <property type="entry name" value="DoxX"/>
    <property type="match status" value="1"/>
</dbReference>
<evidence type="ECO:0008006" key="10">
    <source>
        <dbReference type="Google" id="ProtNLM"/>
    </source>
</evidence>
<comment type="subcellular location">
    <subcellularLocation>
        <location evidence="1">Cell membrane</location>
        <topology evidence="1">Multi-pass membrane protein</topology>
    </subcellularLocation>
</comment>
<keyword evidence="6 7" id="KW-0472">Membrane</keyword>
<name>A0A8J3TR16_9ACTN</name>
<evidence type="ECO:0000256" key="4">
    <source>
        <dbReference type="ARBA" id="ARBA00022692"/>
    </source>
</evidence>
<comment type="similarity">
    <text evidence="2">Belongs to the DoxX family.</text>
</comment>
<keyword evidence="4 7" id="KW-0812">Transmembrane</keyword>